<reference evidence="2" key="1">
    <citation type="journal article" date="2019" name="Int. J. Syst. Evol. Microbiol.">
        <title>The Global Catalogue of Microorganisms (GCM) 10K type strain sequencing project: providing services to taxonomists for standard genome sequencing and annotation.</title>
        <authorList>
            <consortium name="The Broad Institute Genomics Platform"/>
            <consortium name="The Broad Institute Genome Sequencing Center for Infectious Disease"/>
            <person name="Wu L."/>
            <person name="Ma J."/>
        </authorList>
    </citation>
    <scope>NUCLEOTIDE SEQUENCE [LARGE SCALE GENOMIC DNA]</scope>
    <source>
        <strain evidence="2">KCTC 52644</strain>
    </source>
</reference>
<comment type="caution">
    <text evidence="1">The sequence shown here is derived from an EMBL/GenBank/DDBJ whole genome shotgun (WGS) entry which is preliminary data.</text>
</comment>
<dbReference type="Pfam" id="PF22252">
    <property type="entry name" value="PNGase_F-II_N"/>
    <property type="match status" value="1"/>
</dbReference>
<dbReference type="NCBIfam" id="TIGR01200">
    <property type="entry name" value="GLPGLI"/>
    <property type="match status" value="1"/>
</dbReference>
<accession>A0ABW5ZAX2</accession>
<dbReference type="InterPro" id="IPR005901">
    <property type="entry name" value="GLPGLI"/>
</dbReference>
<keyword evidence="2" id="KW-1185">Reference proteome</keyword>
<dbReference type="Proteomes" id="UP001597549">
    <property type="component" value="Unassembled WGS sequence"/>
</dbReference>
<dbReference type="EMBL" id="JBHUOL010000022">
    <property type="protein sequence ID" value="MFD2909928.1"/>
    <property type="molecule type" value="Genomic_DNA"/>
</dbReference>
<evidence type="ECO:0000313" key="2">
    <source>
        <dbReference type="Proteomes" id="UP001597549"/>
    </source>
</evidence>
<evidence type="ECO:0000313" key="1">
    <source>
        <dbReference type="EMBL" id="MFD2909928.1"/>
    </source>
</evidence>
<gene>
    <name evidence="1" type="ORF">ACFSX9_14415</name>
</gene>
<sequence>MRKIGLVIILLFLSNLTFSQNLKVSYFENSTINLENLKKTPEYLQFLYEKNTFIFNLEYSNGITHYKNDDFSKLGIKNEEFFKEEKNGDEDEMGNKTINTGTLVDYKSFLLAKEKEYYKDFKKNTMLCLIGGSTNGTQIVDKPFEWNWEITDDTKKISGYTCKKAISKLMGLHFEAWYSDEIPVNAGPEKYDGLPGLILYVKTPGLEIIANSITFTKEAKAIEAPIFKGKTYTFLEALGK</sequence>
<dbReference type="RefSeq" id="WP_379808916.1">
    <property type="nucleotide sequence ID" value="NZ_JBHUOL010000022.1"/>
</dbReference>
<organism evidence="1 2">
    <name type="scientific">Flavobacterium ardleyense</name>
    <dbReference type="NCBI Taxonomy" id="2038737"/>
    <lineage>
        <taxon>Bacteria</taxon>
        <taxon>Pseudomonadati</taxon>
        <taxon>Bacteroidota</taxon>
        <taxon>Flavobacteriia</taxon>
        <taxon>Flavobacteriales</taxon>
        <taxon>Flavobacteriaceae</taxon>
        <taxon>Flavobacterium</taxon>
    </lineage>
</organism>
<name>A0ABW5ZAX2_9FLAO</name>
<proteinExistence type="predicted"/>
<protein>
    <submittedName>
        <fullName evidence="1">GLPGLI family protein</fullName>
    </submittedName>
</protein>